<dbReference type="Pfam" id="PF13561">
    <property type="entry name" value="adh_short_C2"/>
    <property type="match status" value="1"/>
</dbReference>
<dbReference type="InterPro" id="IPR002347">
    <property type="entry name" value="SDR_fam"/>
</dbReference>
<comment type="caution">
    <text evidence="4">The sequence shown here is derived from an EMBL/GenBank/DDBJ whole genome shotgun (WGS) entry which is preliminary data.</text>
</comment>
<dbReference type="OrthoDB" id="417891at2759"/>
<dbReference type="InterPro" id="IPR057326">
    <property type="entry name" value="KR_dom"/>
</dbReference>
<dbReference type="PRINTS" id="PR00081">
    <property type="entry name" value="GDHRDH"/>
</dbReference>
<dbReference type="Pfam" id="PF00106">
    <property type="entry name" value="adh_short"/>
    <property type="match status" value="1"/>
</dbReference>
<feature type="domain" description="Ketoreductase" evidence="3">
    <location>
        <begin position="23"/>
        <end position="190"/>
    </location>
</feature>
<dbReference type="SMART" id="SM00822">
    <property type="entry name" value="PKS_KR"/>
    <property type="match status" value="1"/>
</dbReference>
<dbReference type="InterPro" id="IPR045000">
    <property type="entry name" value="TR"/>
</dbReference>
<organism evidence="4 5">
    <name type="scientific">Colocasia esculenta</name>
    <name type="common">Wild taro</name>
    <name type="synonym">Arum esculentum</name>
    <dbReference type="NCBI Taxonomy" id="4460"/>
    <lineage>
        <taxon>Eukaryota</taxon>
        <taxon>Viridiplantae</taxon>
        <taxon>Streptophyta</taxon>
        <taxon>Embryophyta</taxon>
        <taxon>Tracheophyta</taxon>
        <taxon>Spermatophyta</taxon>
        <taxon>Magnoliopsida</taxon>
        <taxon>Liliopsida</taxon>
        <taxon>Araceae</taxon>
        <taxon>Aroideae</taxon>
        <taxon>Colocasieae</taxon>
        <taxon>Colocasia</taxon>
    </lineage>
</organism>
<dbReference type="InterPro" id="IPR036291">
    <property type="entry name" value="NAD(P)-bd_dom_sf"/>
</dbReference>
<dbReference type="Gene3D" id="3.40.50.720">
    <property type="entry name" value="NAD(P)-binding Rossmann-like Domain"/>
    <property type="match status" value="2"/>
</dbReference>
<dbReference type="FunFam" id="3.40.50.720:FF:000084">
    <property type="entry name" value="Short-chain dehydrogenase reductase"/>
    <property type="match status" value="1"/>
</dbReference>
<evidence type="ECO:0000313" key="5">
    <source>
        <dbReference type="Proteomes" id="UP000652761"/>
    </source>
</evidence>
<evidence type="ECO:0000313" key="4">
    <source>
        <dbReference type="EMBL" id="MQL81256.1"/>
    </source>
</evidence>
<evidence type="ECO:0000256" key="2">
    <source>
        <dbReference type="ARBA" id="ARBA00023002"/>
    </source>
</evidence>
<keyword evidence="1" id="KW-0521">NADP</keyword>
<gene>
    <name evidence="4" type="ORF">Taro_013710</name>
</gene>
<dbReference type="GO" id="GO:0016491">
    <property type="term" value="F:oxidoreductase activity"/>
    <property type="evidence" value="ECO:0007669"/>
    <property type="project" value="UniProtKB-KW"/>
</dbReference>
<dbReference type="AlphaFoldDB" id="A0A843UGT5"/>
<protein>
    <recommendedName>
        <fullName evidence="3">Ketoreductase domain-containing protein</fullName>
    </recommendedName>
</protein>
<dbReference type="EMBL" id="NMUH01000556">
    <property type="protein sequence ID" value="MQL81256.1"/>
    <property type="molecule type" value="Genomic_DNA"/>
</dbReference>
<dbReference type="Proteomes" id="UP000652761">
    <property type="component" value="Unassembled WGS sequence"/>
</dbReference>
<keyword evidence="2" id="KW-0560">Oxidoreductase</keyword>
<sequence>MGSTADGSGSCRGIGGRWSLQGMTALVTGGTRGIGRAVVEELAELGASVHTCSRNEADLDDRLRQWKASGLTRVTGTTCDVASRADREKLVEVVSSIFGGKLNILVNNAGMSLWKTTLEHSTEEFSAVMATNVEASFHLCQLAYPLLKASGTGSIVFISSVAGLVALHSMIAYAASKGCEVHLFLAIRQPKPRRLHPQQAFDAVPLSLCALRCRGAEPDDEELGLRVGEGWHPDQLRRAVDHQNVLRGACKHRLSPLSSFPCNSIVGSLTDGIALQNEEILEEIRSRTPLRRVGEPREVSSLVAYLCMPAASYMTGQVISVDGGMTVNGFYPTHD</sequence>
<keyword evidence="5" id="KW-1185">Reference proteome</keyword>
<evidence type="ECO:0000259" key="3">
    <source>
        <dbReference type="SMART" id="SM00822"/>
    </source>
</evidence>
<dbReference type="SUPFAM" id="SSF51735">
    <property type="entry name" value="NAD(P)-binding Rossmann-fold domains"/>
    <property type="match status" value="1"/>
</dbReference>
<proteinExistence type="predicted"/>
<dbReference type="PANTHER" id="PTHR42898">
    <property type="entry name" value="TROPINONE REDUCTASE"/>
    <property type="match status" value="1"/>
</dbReference>
<accession>A0A843UGT5</accession>
<reference evidence="4" key="1">
    <citation type="submission" date="2017-07" db="EMBL/GenBank/DDBJ databases">
        <title>Taro Niue Genome Assembly and Annotation.</title>
        <authorList>
            <person name="Atibalentja N."/>
            <person name="Keating K."/>
            <person name="Fields C.J."/>
        </authorList>
    </citation>
    <scope>NUCLEOTIDE SEQUENCE</scope>
    <source>
        <strain evidence="4">Niue_2</strain>
        <tissue evidence="4">Leaf</tissue>
    </source>
</reference>
<dbReference type="PANTHER" id="PTHR42898:SF6">
    <property type="entry name" value="NADP-DEPENDENT MANNITOL DEHYDROGENASE"/>
    <property type="match status" value="1"/>
</dbReference>
<name>A0A843UGT5_COLES</name>
<evidence type="ECO:0000256" key="1">
    <source>
        <dbReference type="ARBA" id="ARBA00022857"/>
    </source>
</evidence>